<dbReference type="Proteomes" id="UP000059680">
    <property type="component" value="Chromosome 4"/>
</dbReference>
<gene>
    <name evidence="2" type="ordered locus">Os04g0557300</name>
    <name evidence="2" type="ORF">OSNPB_040557300</name>
</gene>
<evidence type="ECO:0000313" key="2">
    <source>
        <dbReference type="EMBL" id="BAS90444.1"/>
    </source>
</evidence>
<reference evidence="2 3" key="2">
    <citation type="journal article" date="2013" name="Plant Cell Physiol.">
        <title>Rice Annotation Project Database (RAP-DB): an integrative and interactive database for rice genomics.</title>
        <authorList>
            <person name="Sakai H."/>
            <person name="Lee S.S."/>
            <person name="Tanaka T."/>
            <person name="Numa H."/>
            <person name="Kim J."/>
            <person name="Kawahara Y."/>
            <person name="Wakimoto H."/>
            <person name="Yang C.C."/>
            <person name="Iwamoto M."/>
            <person name="Abe T."/>
            <person name="Yamada Y."/>
            <person name="Muto A."/>
            <person name="Inokuchi H."/>
            <person name="Ikemura T."/>
            <person name="Matsumoto T."/>
            <person name="Sasaki T."/>
            <person name="Itoh T."/>
        </authorList>
    </citation>
    <scope>NUCLEOTIDE SEQUENCE [LARGE SCALE GENOMIC DNA]</scope>
    <source>
        <strain evidence="3">cv. Nipponbare</strain>
    </source>
</reference>
<proteinExistence type="predicted"/>
<sequence>MTRGEGSAPGDRTVHGSRRVPASGGKSEGDAGTGGERGSRRFHPPARMMGRRRDGGRRRQPCGGGMGGTARAREGRPAVKAAVRGGPRELQEGGGERNRRGMADDGARLCAAAAEAERRR</sequence>
<dbReference type="EMBL" id="AP014960">
    <property type="protein sequence ID" value="BAS90444.1"/>
    <property type="molecule type" value="Genomic_DNA"/>
</dbReference>
<reference evidence="3" key="1">
    <citation type="journal article" date="2005" name="Nature">
        <title>The map-based sequence of the rice genome.</title>
        <authorList>
            <consortium name="International rice genome sequencing project (IRGSP)"/>
            <person name="Matsumoto T."/>
            <person name="Wu J."/>
            <person name="Kanamori H."/>
            <person name="Katayose Y."/>
            <person name="Fujisawa M."/>
            <person name="Namiki N."/>
            <person name="Mizuno H."/>
            <person name="Yamamoto K."/>
            <person name="Antonio B.A."/>
            <person name="Baba T."/>
            <person name="Sakata K."/>
            <person name="Nagamura Y."/>
            <person name="Aoki H."/>
            <person name="Arikawa K."/>
            <person name="Arita K."/>
            <person name="Bito T."/>
            <person name="Chiden Y."/>
            <person name="Fujitsuka N."/>
            <person name="Fukunaka R."/>
            <person name="Hamada M."/>
            <person name="Harada C."/>
            <person name="Hayashi A."/>
            <person name="Hijishita S."/>
            <person name="Honda M."/>
            <person name="Hosokawa S."/>
            <person name="Ichikawa Y."/>
            <person name="Idonuma A."/>
            <person name="Iijima M."/>
            <person name="Ikeda M."/>
            <person name="Ikeno M."/>
            <person name="Ito K."/>
            <person name="Ito S."/>
            <person name="Ito T."/>
            <person name="Ito Y."/>
            <person name="Ito Y."/>
            <person name="Iwabuchi A."/>
            <person name="Kamiya K."/>
            <person name="Karasawa W."/>
            <person name="Kurita K."/>
            <person name="Katagiri S."/>
            <person name="Kikuta A."/>
            <person name="Kobayashi H."/>
            <person name="Kobayashi N."/>
            <person name="Machita K."/>
            <person name="Maehara T."/>
            <person name="Masukawa M."/>
            <person name="Mizubayashi T."/>
            <person name="Mukai Y."/>
            <person name="Nagasaki H."/>
            <person name="Nagata Y."/>
            <person name="Naito S."/>
            <person name="Nakashima M."/>
            <person name="Nakama Y."/>
            <person name="Nakamichi Y."/>
            <person name="Nakamura M."/>
            <person name="Meguro A."/>
            <person name="Negishi M."/>
            <person name="Ohta I."/>
            <person name="Ohta T."/>
            <person name="Okamoto M."/>
            <person name="Ono N."/>
            <person name="Saji S."/>
            <person name="Sakaguchi M."/>
            <person name="Sakai K."/>
            <person name="Shibata M."/>
            <person name="Shimokawa T."/>
            <person name="Song J."/>
            <person name="Takazaki Y."/>
            <person name="Terasawa K."/>
            <person name="Tsugane M."/>
            <person name="Tsuji K."/>
            <person name="Ueda S."/>
            <person name="Waki K."/>
            <person name="Yamagata H."/>
            <person name="Yamamoto M."/>
            <person name="Yamamoto S."/>
            <person name="Yamane H."/>
            <person name="Yoshiki S."/>
            <person name="Yoshihara R."/>
            <person name="Yukawa K."/>
            <person name="Zhong H."/>
            <person name="Yano M."/>
            <person name="Yuan Q."/>
            <person name="Ouyang S."/>
            <person name="Liu J."/>
            <person name="Jones K.M."/>
            <person name="Gansberger K."/>
            <person name="Moffat K."/>
            <person name="Hill J."/>
            <person name="Bera J."/>
            <person name="Fadrosh D."/>
            <person name="Jin S."/>
            <person name="Johri S."/>
            <person name="Kim M."/>
            <person name="Overton L."/>
            <person name="Reardon M."/>
            <person name="Tsitrin T."/>
            <person name="Vuong H."/>
            <person name="Weaver B."/>
            <person name="Ciecko A."/>
            <person name="Tallon L."/>
            <person name="Jackson J."/>
            <person name="Pai G."/>
            <person name="Aken S.V."/>
            <person name="Utterback T."/>
            <person name="Reidmuller S."/>
            <person name="Feldblyum T."/>
            <person name="Hsiao J."/>
            <person name="Zismann V."/>
            <person name="Iobst S."/>
            <person name="de Vazeille A.R."/>
            <person name="Buell C.R."/>
            <person name="Ying K."/>
            <person name="Li Y."/>
            <person name="Lu T."/>
            <person name="Huang Y."/>
            <person name="Zhao Q."/>
            <person name="Feng Q."/>
            <person name="Zhang L."/>
            <person name="Zhu J."/>
            <person name="Weng Q."/>
            <person name="Mu J."/>
            <person name="Lu Y."/>
            <person name="Fan D."/>
            <person name="Liu Y."/>
            <person name="Guan J."/>
            <person name="Zhang Y."/>
            <person name="Yu S."/>
            <person name="Liu X."/>
            <person name="Zhang Y."/>
            <person name="Hong G."/>
            <person name="Han B."/>
            <person name="Choisne N."/>
            <person name="Demange N."/>
            <person name="Orjeda G."/>
            <person name="Samain S."/>
            <person name="Cattolico L."/>
            <person name="Pelletier E."/>
            <person name="Couloux A."/>
            <person name="Segurens B."/>
            <person name="Wincker P."/>
            <person name="D'Hont A."/>
            <person name="Scarpelli C."/>
            <person name="Weissenbach J."/>
            <person name="Salanoubat M."/>
            <person name="Quetier F."/>
            <person name="Yu Y."/>
            <person name="Kim H.R."/>
            <person name="Rambo T."/>
            <person name="Currie J."/>
            <person name="Collura K."/>
            <person name="Luo M."/>
            <person name="Yang T."/>
            <person name="Ammiraju J.S.S."/>
            <person name="Engler F."/>
            <person name="Soderlund C."/>
            <person name="Wing R.A."/>
            <person name="Palmer L.E."/>
            <person name="de la Bastide M."/>
            <person name="Spiegel L."/>
            <person name="Nascimento L."/>
            <person name="Zutavern T."/>
            <person name="O'Shaughnessy A."/>
            <person name="Dike S."/>
            <person name="Dedhia N."/>
            <person name="Preston R."/>
            <person name="Balija V."/>
            <person name="McCombie W.R."/>
            <person name="Chow T."/>
            <person name="Chen H."/>
            <person name="Chung M."/>
            <person name="Chen C."/>
            <person name="Shaw J."/>
            <person name="Wu H."/>
            <person name="Hsiao K."/>
            <person name="Chao Y."/>
            <person name="Chu M."/>
            <person name="Cheng C."/>
            <person name="Hour A."/>
            <person name="Lee P."/>
            <person name="Lin S."/>
            <person name="Lin Y."/>
            <person name="Liou J."/>
            <person name="Liu S."/>
            <person name="Hsing Y."/>
            <person name="Raghuvanshi S."/>
            <person name="Mohanty A."/>
            <person name="Bharti A.K."/>
            <person name="Gaur A."/>
            <person name="Gupta V."/>
            <person name="Kumar D."/>
            <person name="Ravi V."/>
            <person name="Vij S."/>
            <person name="Kapur A."/>
            <person name="Khurana P."/>
            <person name="Khurana P."/>
            <person name="Khurana J.P."/>
            <person name="Tyagi A.K."/>
            <person name="Gaikwad K."/>
            <person name="Singh A."/>
            <person name="Dalal V."/>
            <person name="Srivastava S."/>
            <person name="Dixit A."/>
            <person name="Pal A.K."/>
            <person name="Ghazi I.A."/>
            <person name="Yadav M."/>
            <person name="Pandit A."/>
            <person name="Bhargava A."/>
            <person name="Sureshbabu K."/>
            <person name="Batra K."/>
            <person name="Sharma T.R."/>
            <person name="Mohapatra T."/>
            <person name="Singh N.K."/>
            <person name="Messing J."/>
            <person name="Nelson A.B."/>
            <person name="Fuks G."/>
            <person name="Kavchok S."/>
            <person name="Keizer G."/>
            <person name="Linton E."/>
            <person name="Llaca V."/>
            <person name="Song R."/>
            <person name="Tanyolac B."/>
            <person name="Young S."/>
            <person name="Ho-Il K."/>
            <person name="Hahn J.H."/>
            <person name="Sangsakoo G."/>
            <person name="Vanavichit A."/>
            <person name="de Mattos Luiz.A.T."/>
            <person name="Zimmer P.D."/>
            <person name="Malone G."/>
            <person name="Dellagostin O."/>
            <person name="de Oliveira A.C."/>
            <person name="Bevan M."/>
            <person name="Bancroft I."/>
            <person name="Minx P."/>
            <person name="Cordum H."/>
            <person name="Wilson R."/>
            <person name="Cheng Z."/>
            <person name="Jin W."/>
            <person name="Jiang J."/>
            <person name="Leong S.A."/>
            <person name="Iwama H."/>
            <person name="Gojobori T."/>
            <person name="Itoh T."/>
            <person name="Niimura Y."/>
            <person name="Fujii Y."/>
            <person name="Habara T."/>
            <person name="Sakai H."/>
            <person name="Sato Y."/>
            <person name="Wilson G."/>
            <person name="Kumar K."/>
            <person name="McCouch S."/>
            <person name="Juretic N."/>
            <person name="Hoen D."/>
            <person name="Wright S."/>
            <person name="Bruskiewich R."/>
            <person name="Bureau T."/>
            <person name="Miyao A."/>
            <person name="Hirochika H."/>
            <person name="Nishikawa T."/>
            <person name="Kadowaki K."/>
            <person name="Sugiura M."/>
            <person name="Burr B."/>
            <person name="Sasaki T."/>
        </authorList>
    </citation>
    <scope>NUCLEOTIDE SEQUENCE [LARGE SCALE GENOMIC DNA]</scope>
    <source>
        <strain evidence="3">cv. Nipponbare</strain>
    </source>
</reference>
<reference evidence="2 3" key="3">
    <citation type="journal article" date="2013" name="Rice">
        <title>Improvement of the Oryza sativa Nipponbare reference genome using next generation sequence and optical map data.</title>
        <authorList>
            <person name="Kawahara Y."/>
            <person name="de la Bastide M."/>
            <person name="Hamilton J.P."/>
            <person name="Kanamori H."/>
            <person name="McCombie W.R."/>
            <person name="Ouyang S."/>
            <person name="Schwartz D.C."/>
            <person name="Tanaka T."/>
            <person name="Wu J."/>
            <person name="Zhou S."/>
            <person name="Childs K.L."/>
            <person name="Davidson R.M."/>
            <person name="Lin H."/>
            <person name="Quesada-Ocampo L."/>
            <person name="Vaillancourt B."/>
            <person name="Sakai H."/>
            <person name="Lee S.S."/>
            <person name="Kim J."/>
            <person name="Numa H."/>
            <person name="Itoh T."/>
            <person name="Buell C.R."/>
            <person name="Matsumoto T."/>
        </authorList>
    </citation>
    <scope>NUCLEOTIDE SEQUENCE [LARGE SCALE GENOMIC DNA]</scope>
    <source>
        <strain evidence="3">cv. Nipponbare</strain>
    </source>
</reference>
<dbReference type="PaxDb" id="39947-A0A0P0WDC8"/>
<feature type="compositionally biased region" description="Basic and acidic residues" evidence="1">
    <location>
        <begin position="86"/>
        <end position="106"/>
    </location>
</feature>
<feature type="region of interest" description="Disordered" evidence="1">
    <location>
        <begin position="1"/>
        <end position="106"/>
    </location>
</feature>
<dbReference type="AlphaFoldDB" id="A0A0P0WDC8"/>
<keyword evidence="3" id="KW-1185">Reference proteome</keyword>
<organism evidence="2 3">
    <name type="scientific">Oryza sativa subsp. japonica</name>
    <name type="common">Rice</name>
    <dbReference type="NCBI Taxonomy" id="39947"/>
    <lineage>
        <taxon>Eukaryota</taxon>
        <taxon>Viridiplantae</taxon>
        <taxon>Streptophyta</taxon>
        <taxon>Embryophyta</taxon>
        <taxon>Tracheophyta</taxon>
        <taxon>Spermatophyta</taxon>
        <taxon>Magnoliopsida</taxon>
        <taxon>Liliopsida</taxon>
        <taxon>Poales</taxon>
        <taxon>Poaceae</taxon>
        <taxon>BOP clade</taxon>
        <taxon>Oryzoideae</taxon>
        <taxon>Oryzeae</taxon>
        <taxon>Oryzinae</taxon>
        <taxon>Oryza</taxon>
        <taxon>Oryza sativa</taxon>
    </lineage>
</organism>
<evidence type="ECO:0000313" key="3">
    <source>
        <dbReference type="Proteomes" id="UP000059680"/>
    </source>
</evidence>
<evidence type="ECO:0000256" key="1">
    <source>
        <dbReference type="SAM" id="MobiDB-lite"/>
    </source>
</evidence>
<protein>
    <submittedName>
        <fullName evidence="2">Os04g0557300 protein</fullName>
    </submittedName>
</protein>
<dbReference type="InParanoid" id="A0A0P0WDC8"/>
<accession>A0A0P0WDC8</accession>
<name>A0A0P0WDC8_ORYSJ</name>